<dbReference type="PANTHER" id="PTHR46238">
    <property type="entry name" value="REVERSE TRANSCRIPTASE DOMAIN-CONTAINING PROTEIN"/>
    <property type="match status" value="1"/>
</dbReference>
<dbReference type="OrthoDB" id="5854359at2759"/>
<dbReference type="PANTHER" id="PTHR46238:SF8">
    <property type="entry name" value="ENDONUCLEASE_EXONUCLEASE_PHOSPHATASE DOMAIN-CONTAINING PROTEIN"/>
    <property type="match status" value="1"/>
</dbReference>
<keyword evidence="2" id="KW-1185">Reference proteome</keyword>
<dbReference type="EMBL" id="UYYB01094758">
    <property type="protein sequence ID" value="VDM74936.1"/>
    <property type="molecule type" value="Genomic_DNA"/>
</dbReference>
<protein>
    <submittedName>
        <fullName evidence="1">Uncharacterized protein</fullName>
    </submittedName>
</protein>
<reference evidence="1 2" key="1">
    <citation type="submission" date="2018-11" db="EMBL/GenBank/DDBJ databases">
        <authorList>
            <consortium name="Pathogen Informatics"/>
        </authorList>
    </citation>
    <scope>NUCLEOTIDE SEQUENCE [LARGE SCALE GENOMIC DNA]</scope>
</reference>
<accession>A0A3P7IX39</accession>
<dbReference type="AlphaFoldDB" id="A0A3P7IX39"/>
<organism evidence="1 2">
    <name type="scientific">Strongylus vulgaris</name>
    <name type="common">Blood worm</name>
    <dbReference type="NCBI Taxonomy" id="40348"/>
    <lineage>
        <taxon>Eukaryota</taxon>
        <taxon>Metazoa</taxon>
        <taxon>Ecdysozoa</taxon>
        <taxon>Nematoda</taxon>
        <taxon>Chromadorea</taxon>
        <taxon>Rhabditida</taxon>
        <taxon>Rhabditina</taxon>
        <taxon>Rhabditomorpha</taxon>
        <taxon>Strongyloidea</taxon>
        <taxon>Strongylidae</taxon>
        <taxon>Strongylus</taxon>
    </lineage>
</organism>
<proteinExistence type="predicted"/>
<evidence type="ECO:0000313" key="2">
    <source>
        <dbReference type="Proteomes" id="UP000270094"/>
    </source>
</evidence>
<name>A0A3P7IX39_STRVU</name>
<gene>
    <name evidence="1" type="ORF">SVUK_LOCUS9934</name>
</gene>
<sequence>MKAAVNIGISLLDHVRNDEVRARKKVAPIVKKMPEKRLRWYEHASRRDENHITRMAMSLEVAEKRPRGRPKIRWMDRIRADLKELRIDEHHALNREYWRQLTIG</sequence>
<evidence type="ECO:0000313" key="1">
    <source>
        <dbReference type="EMBL" id="VDM74936.1"/>
    </source>
</evidence>
<dbReference type="Proteomes" id="UP000270094">
    <property type="component" value="Unassembled WGS sequence"/>
</dbReference>